<dbReference type="HOGENOM" id="CLU_2454954_0_0_1"/>
<proteinExistence type="predicted"/>
<keyword evidence="1" id="KW-1133">Transmembrane helix</keyword>
<feature type="transmembrane region" description="Helical" evidence="1">
    <location>
        <begin position="34"/>
        <end position="56"/>
    </location>
</feature>
<name>A0A0D0CCI0_9AGAR</name>
<dbReference type="EMBL" id="KN834776">
    <property type="protein sequence ID" value="KIK60214.1"/>
    <property type="molecule type" value="Genomic_DNA"/>
</dbReference>
<dbReference type="Proteomes" id="UP000053593">
    <property type="component" value="Unassembled WGS sequence"/>
</dbReference>
<dbReference type="AlphaFoldDB" id="A0A0D0CCI0"/>
<evidence type="ECO:0000256" key="1">
    <source>
        <dbReference type="SAM" id="Phobius"/>
    </source>
</evidence>
<protein>
    <submittedName>
        <fullName evidence="2">Uncharacterized protein</fullName>
    </submittedName>
</protein>
<evidence type="ECO:0000313" key="2">
    <source>
        <dbReference type="EMBL" id="KIK60214.1"/>
    </source>
</evidence>
<sequence>MSCSAVAAIIDGAFTVEEEVNANGLALPAGADTLILTLPLLITNIFATSLIAYQAWLYRKEVGQLLSDGTVVGGLQVMKYGPASDDTHP</sequence>
<dbReference type="OrthoDB" id="3174319at2759"/>
<gene>
    <name evidence="2" type="ORF">GYMLUDRAFT_244644</name>
</gene>
<keyword evidence="1" id="KW-0812">Transmembrane</keyword>
<evidence type="ECO:0000313" key="3">
    <source>
        <dbReference type="Proteomes" id="UP000053593"/>
    </source>
</evidence>
<organism evidence="2 3">
    <name type="scientific">Collybiopsis luxurians FD-317 M1</name>
    <dbReference type="NCBI Taxonomy" id="944289"/>
    <lineage>
        <taxon>Eukaryota</taxon>
        <taxon>Fungi</taxon>
        <taxon>Dikarya</taxon>
        <taxon>Basidiomycota</taxon>
        <taxon>Agaricomycotina</taxon>
        <taxon>Agaricomycetes</taxon>
        <taxon>Agaricomycetidae</taxon>
        <taxon>Agaricales</taxon>
        <taxon>Marasmiineae</taxon>
        <taxon>Omphalotaceae</taxon>
        <taxon>Collybiopsis</taxon>
        <taxon>Collybiopsis luxurians</taxon>
    </lineage>
</organism>
<accession>A0A0D0CCI0</accession>
<keyword evidence="1" id="KW-0472">Membrane</keyword>
<reference evidence="2 3" key="1">
    <citation type="submission" date="2014-04" db="EMBL/GenBank/DDBJ databases">
        <title>Evolutionary Origins and Diversification of the Mycorrhizal Mutualists.</title>
        <authorList>
            <consortium name="DOE Joint Genome Institute"/>
            <consortium name="Mycorrhizal Genomics Consortium"/>
            <person name="Kohler A."/>
            <person name="Kuo A."/>
            <person name="Nagy L.G."/>
            <person name="Floudas D."/>
            <person name="Copeland A."/>
            <person name="Barry K.W."/>
            <person name="Cichocki N."/>
            <person name="Veneault-Fourrey C."/>
            <person name="LaButti K."/>
            <person name="Lindquist E.A."/>
            <person name="Lipzen A."/>
            <person name="Lundell T."/>
            <person name="Morin E."/>
            <person name="Murat C."/>
            <person name="Riley R."/>
            <person name="Ohm R."/>
            <person name="Sun H."/>
            <person name="Tunlid A."/>
            <person name="Henrissat B."/>
            <person name="Grigoriev I.V."/>
            <person name="Hibbett D.S."/>
            <person name="Martin F."/>
        </authorList>
    </citation>
    <scope>NUCLEOTIDE SEQUENCE [LARGE SCALE GENOMIC DNA]</scope>
    <source>
        <strain evidence="2 3">FD-317 M1</strain>
    </source>
</reference>
<keyword evidence="3" id="KW-1185">Reference proteome</keyword>